<evidence type="ECO:0000256" key="2">
    <source>
        <dbReference type="ARBA" id="ARBA00006154"/>
    </source>
</evidence>
<evidence type="ECO:0000313" key="10">
    <source>
        <dbReference type="EMBL" id="VCU06847.1"/>
    </source>
</evidence>
<keyword evidence="5 7" id="KW-0808">Transferase</keyword>
<comment type="catalytic activity">
    <reaction evidence="6">
        <text>acetyl-CoA + 2-oxoglutarate + H2O = (2R)-homocitrate + CoA + H(+)</text>
        <dbReference type="Rhea" id="RHEA:12929"/>
        <dbReference type="ChEBI" id="CHEBI:15377"/>
        <dbReference type="ChEBI" id="CHEBI:15378"/>
        <dbReference type="ChEBI" id="CHEBI:16810"/>
        <dbReference type="ChEBI" id="CHEBI:57287"/>
        <dbReference type="ChEBI" id="CHEBI:57288"/>
        <dbReference type="ChEBI" id="CHEBI:58884"/>
        <dbReference type="EC" id="2.3.3.14"/>
    </reaction>
</comment>
<proteinExistence type="inferred from homology"/>
<name>A0A447CNU9_9BRAD</name>
<accession>A0A447CNU9</accession>
<dbReference type="AlphaFoldDB" id="A0A447CNU9"/>
<dbReference type="InterPro" id="IPR000891">
    <property type="entry name" value="PYR_CT"/>
</dbReference>
<evidence type="ECO:0000256" key="1">
    <source>
        <dbReference type="ARBA" id="ARBA00003050"/>
    </source>
</evidence>
<evidence type="ECO:0000313" key="11">
    <source>
        <dbReference type="Proteomes" id="UP000289200"/>
    </source>
</evidence>
<dbReference type="PANTHER" id="PTHR42880:SF1">
    <property type="entry name" value="ISOPROPYLMALATE_HOMOCITRATE_CITRAMALATE SYNTHASE FAMILY PROTEIN"/>
    <property type="match status" value="1"/>
</dbReference>
<evidence type="ECO:0000259" key="8">
    <source>
        <dbReference type="PROSITE" id="PS50991"/>
    </source>
</evidence>
<dbReference type="EC" id="2.3.3.14" evidence="3"/>
<dbReference type="Pfam" id="PF00682">
    <property type="entry name" value="HMGL-like"/>
    <property type="match status" value="1"/>
</dbReference>
<dbReference type="SUPFAM" id="SSF51569">
    <property type="entry name" value="Aldolase"/>
    <property type="match status" value="1"/>
</dbReference>
<reference evidence="9 12" key="3">
    <citation type="submission" date="2019-11" db="EMBL/GenBank/DDBJ databases">
        <title>Whole-genome sequence of Rhodoplanes serenus DSM 18633, type strain.</title>
        <authorList>
            <person name="Kyndt J.A."/>
            <person name="Meyer T.E."/>
        </authorList>
    </citation>
    <scope>NUCLEOTIDE SEQUENCE [LARGE SCALE GENOMIC DNA]</scope>
    <source>
        <strain evidence="9 12">DSM 18633</strain>
    </source>
</reference>
<evidence type="ECO:0000256" key="4">
    <source>
        <dbReference type="ARBA" id="ARBA00020735"/>
    </source>
</evidence>
<dbReference type="Gene3D" id="3.20.20.70">
    <property type="entry name" value="Aldolase class I"/>
    <property type="match status" value="1"/>
</dbReference>
<reference evidence="10" key="1">
    <citation type="submission" date="2018-10" db="EMBL/GenBank/DDBJ databases">
        <authorList>
            <person name="Peiro R."/>
            <person name="Begona"/>
            <person name="Cbmso G."/>
            <person name="Lopez M."/>
            <person name="Gonzalez S."/>
            <person name="Sacristan E."/>
            <person name="Castillo E."/>
        </authorList>
    </citation>
    <scope>NUCLEOTIDE SEQUENCE</scope>
    <source>
        <strain evidence="10">Rhod_genome</strain>
    </source>
</reference>
<organism evidence="10 11">
    <name type="scientific">Rhodoplanes serenus</name>
    <dbReference type="NCBI Taxonomy" id="200615"/>
    <lineage>
        <taxon>Bacteria</taxon>
        <taxon>Pseudomonadati</taxon>
        <taxon>Pseudomonadota</taxon>
        <taxon>Alphaproteobacteria</taxon>
        <taxon>Hyphomicrobiales</taxon>
        <taxon>Nitrobacteraceae</taxon>
        <taxon>Rhodoplanes</taxon>
    </lineage>
</organism>
<dbReference type="RefSeq" id="WP_129607270.1">
    <property type="nucleotide sequence ID" value="NZ_UWOC01000011.1"/>
</dbReference>
<dbReference type="Gene3D" id="1.10.238.260">
    <property type="match status" value="1"/>
</dbReference>
<dbReference type="OrthoDB" id="7954579at2"/>
<reference evidence="11" key="2">
    <citation type="submission" date="2018-10" db="EMBL/GenBank/DDBJ databases">
        <authorList>
            <person name="Peiro R."/>
            <person name="Begona"/>
            <person name="Cbmso G."/>
            <person name="Lopez M."/>
            <person name="Gonzalez S."/>
            <person name="Sacristan E."/>
            <person name="Castillo E."/>
        </authorList>
    </citation>
    <scope>NUCLEOTIDE SEQUENCE [LARGE SCALE GENOMIC DNA]</scope>
</reference>
<evidence type="ECO:0000313" key="12">
    <source>
        <dbReference type="Proteomes" id="UP000438991"/>
    </source>
</evidence>
<dbReference type="EMBL" id="WNKV01000004">
    <property type="protein sequence ID" value="MTW15894.1"/>
    <property type="molecule type" value="Genomic_DNA"/>
</dbReference>
<comment type="similarity">
    <text evidence="2 7">Belongs to the alpha-IPM synthase/homocitrate synthase family.</text>
</comment>
<comment type="caution">
    <text evidence="10">The sequence shown here is derived from an EMBL/GenBank/DDBJ whole genome shotgun (WGS) entry which is preliminary data.</text>
</comment>
<dbReference type="PROSITE" id="PS00816">
    <property type="entry name" value="AIPM_HOMOCIT_SYNTH_2"/>
    <property type="match status" value="1"/>
</dbReference>
<keyword evidence="11" id="KW-1185">Reference proteome</keyword>
<feature type="domain" description="Pyruvate carboxyltransferase" evidence="8">
    <location>
        <begin position="25"/>
        <end position="277"/>
    </location>
</feature>
<comment type="function">
    <text evidence="1">This protein is a Fe-Mo-cofactor biosynthetic component.</text>
</comment>
<evidence type="ECO:0000256" key="6">
    <source>
        <dbReference type="ARBA" id="ARBA00048019"/>
    </source>
</evidence>
<gene>
    <name evidence="10" type="primary">leuA_1</name>
    <name evidence="9" type="ORF">GJ689_06700</name>
    <name evidence="10" type="ORF">RHODGE_RHODGE_00171</name>
</gene>
<evidence type="ECO:0000256" key="3">
    <source>
        <dbReference type="ARBA" id="ARBA00012974"/>
    </source>
</evidence>
<dbReference type="InterPro" id="IPR013785">
    <property type="entry name" value="Aldolase_TIM"/>
</dbReference>
<evidence type="ECO:0000256" key="5">
    <source>
        <dbReference type="ARBA" id="ARBA00022679"/>
    </source>
</evidence>
<dbReference type="Proteomes" id="UP000438991">
    <property type="component" value="Unassembled WGS sequence"/>
</dbReference>
<dbReference type="Proteomes" id="UP000289200">
    <property type="component" value="Unassembled WGS sequence"/>
</dbReference>
<dbReference type="GO" id="GO:0019752">
    <property type="term" value="P:carboxylic acid metabolic process"/>
    <property type="evidence" value="ECO:0007669"/>
    <property type="project" value="InterPro"/>
</dbReference>
<dbReference type="InterPro" id="IPR002034">
    <property type="entry name" value="AIPM/Hcit_synth_CS"/>
</dbReference>
<evidence type="ECO:0000313" key="9">
    <source>
        <dbReference type="EMBL" id="MTW15894.1"/>
    </source>
</evidence>
<dbReference type="GO" id="GO:0004410">
    <property type="term" value="F:homocitrate synthase activity"/>
    <property type="evidence" value="ECO:0007669"/>
    <property type="project" value="UniProtKB-EC"/>
</dbReference>
<dbReference type="PROSITE" id="PS00815">
    <property type="entry name" value="AIPM_HOMOCIT_SYNTH_1"/>
    <property type="match status" value="1"/>
</dbReference>
<dbReference type="PROSITE" id="PS50991">
    <property type="entry name" value="PYR_CT"/>
    <property type="match status" value="1"/>
</dbReference>
<protein>
    <recommendedName>
        <fullName evidence="4">Homocitrate synthase</fullName>
        <ecNumber evidence="3">2.3.3.14</ecNumber>
    </recommendedName>
</protein>
<evidence type="ECO:0000256" key="7">
    <source>
        <dbReference type="RuleBase" id="RU003523"/>
    </source>
</evidence>
<dbReference type="EMBL" id="UWOC01000011">
    <property type="protein sequence ID" value="VCU06847.1"/>
    <property type="molecule type" value="Genomic_DNA"/>
</dbReference>
<dbReference type="PANTHER" id="PTHR42880">
    <property type="entry name" value="HOMOCITRATE SYNTHASE"/>
    <property type="match status" value="1"/>
</dbReference>
<sequence>MIDRTKVWAGTLNEVALGGRAKRSVGFYDTTLRDGEQAVGAAFDPAQKLEIAKLVDGLGVGRIEAGFPRVSEEDREAIRAITQAGLKAEIWGFSRALVDDVEAVVDLGLRFCVIEAPISDPKLAALGVTREQVLGRIEKAVAFAVRNDVRVAFFGVDSTRADLGFFERVYRAALDVGAAEIAIVDTLGIATPEAVTFLIGRTREWVGDGVPIHFHGHNDFGLATASAIAAVYAGASWIHGTVDGIGERGGNANLPEIALALELLYGVETGLRLDRARKASERLREIGRYQLEPWKPVTGENLFVRETGAVAAQFHIPEAIEPYAASLLDTPRGIVLGKKSGAASITLKCEELGLPARPEKVATLLAAVKSLALEKRGLVTDEEFAAIVHRHG</sequence>